<dbReference type="InterPro" id="IPR000550">
    <property type="entry name" value="Hppk"/>
</dbReference>
<sequence>MKAVIALGSNLGRRLDTLQGALDVLFDAPGIHFVAVSPVYETAPVGGPEQEDYFNAVVVAETDLEPHALLERAQSVENAFGRVRAERWGPRTLDVDLVTVGEHVLDDETLTLPHPRAHERAFVLVPWLAVDPDATLPGRGRVADLLAGLGREGVRERTDLALQGPQ</sequence>
<evidence type="ECO:0000256" key="3">
    <source>
        <dbReference type="ARBA" id="ARBA00013253"/>
    </source>
</evidence>
<dbReference type="PANTHER" id="PTHR43071:SF1">
    <property type="entry name" value="2-AMINO-4-HYDROXY-6-HYDROXYMETHYLDIHYDROPTERIDINE PYROPHOSPHOKINASE"/>
    <property type="match status" value="1"/>
</dbReference>
<evidence type="ECO:0000313" key="10">
    <source>
        <dbReference type="EMBL" id="SDH79930.1"/>
    </source>
</evidence>
<dbReference type="EMBL" id="FNCN01000023">
    <property type="protein sequence ID" value="SDH79930.1"/>
    <property type="molecule type" value="Genomic_DNA"/>
</dbReference>
<dbReference type="STRING" id="504805.SAMN05421505_12325"/>
<feature type="domain" description="7,8-dihydro-6-hydroxymethylpterin-pyrophosphokinase" evidence="9">
    <location>
        <begin position="87"/>
        <end position="98"/>
    </location>
</feature>
<name>A0A1G8FCR1_9ACTN</name>
<evidence type="ECO:0000259" key="9">
    <source>
        <dbReference type="PROSITE" id="PS00794"/>
    </source>
</evidence>
<dbReference type="GO" id="GO:0003848">
    <property type="term" value="F:2-amino-4-hydroxy-6-hydroxymethyldihydropteridine diphosphokinase activity"/>
    <property type="evidence" value="ECO:0007669"/>
    <property type="project" value="UniProtKB-EC"/>
</dbReference>
<organism evidence="10 11">
    <name type="scientific">Sinosporangium album</name>
    <dbReference type="NCBI Taxonomy" id="504805"/>
    <lineage>
        <taxon>Bacteria</taxon>
        <taxon>Bacillati</taxon>
        <taxon>Actinomycetota</taxon>
        <taxon>Actinomycetes</taxon>
        <taxon>Streptosporangiales</taxon>
        <taxon>Streptosporangiaceae</taxon>
        <taxon>Sinosporangium</taxon>
    </lineage>
</organism>
<evidence type="ECO:0000256" key="6">
    <source>
        <dbReference type="ARBA" id="ARBA00022777"/>
    </source>
</evidence>
<dbReference type="NCBIfam" id="TIGR01498">
    <property type="entry name" value="folK"/>
    <property type="match status" value="1"/>
</dbReference>
<evidence type="ECO:0000256" key="8">
    <source>
        <dbReference type="ARBA" id="ARBA00022909"/>
    </source>
</evidence>
<dbReference type="Pfam" id="PF01288">
    <property type="entry name" value="HPPK"/>
    <property type="match status" value="1"/>
</dbReference>
<keyword evidence="11" id="KW-1185">Reference proteome</keyword>
<protein>
    <recommendedName>
        <fullName evidence="3">2-amino-4-hydroxy-6-hydroxymethyldihydropteridine diphosphokinase</fullName>
        <ecNumber evidence="3">2.7.6.3</ecNumber>
    </recommendedName>
</protein>
<accession>A0A1G8FCR1</accession>
<dbReference type="Gene3D" id="3.30.70.560">
    <property type="entry name" value="7,8-Dihydro-6-hydroxymethylpterin-pyrophosphokinase HPPK"/>
    <property type="match status" value="1"/>
</dbReference>
<evidence type="ECO:0000256" key="7">
    <source>
        <dbReference type="ARBA" id="ARBA00022840"/>
    </source>
</evidence>
<evidence type="ECO:0000256" key="2">
    <source>
        <dbReference type="ARBA" id="ARBA00005051"/>
    </source>
</evidence>
<keyword evidence="7" id="KW-0067">ATP-binding</keyword>
<comment type="catalytic activity">
    <reaction evidence="1">
        <text>6-hydroxymethyl-7,8-dihydropterin + ATP = (7,8-dihydropterin-6-yl)methyl diphosphate + AMP + H(+)</text>
        <dbReference type="Rhea" id="RHEA:11412"/>
        <dbReference type="ChEBI" id="CHEBI:15378"/>
        <dbReference type="ChEBI" id="CHEBI:30616"/>
        <dbReference type="ChEBI" id="CHEBI:44841"/>
        <dbReference type="ChEBI" id="CHEBI:72950"/>
        <dbReference type="ChEBI" id="CHEBI:456215"/>
        <dbReference type="EC" id="2.7.6.3"/>
    </reaction>
</comment>
<evidence type="ECO:0000256" key="1">
    <source>
        <dbReference type="ARBA" id="ARBA00000198"/>
    </source>
</evidence>
<evidence type="ECO:0000256" key="5">
    <source>
        <dbReference type="ARBA" id="ARBA00022741"/>
    </source>
</evidence>
<evidence type="ECO:0000313" key="11">
    <source>
        <dbReference type="Proteomes" id="UP000198923"/>
    </source>
</evidence>
<dbReference type="EC" id="2.7.6.3" evidence="3"/>
<keyword evidence="5" id="KW-0547">Nucleotide-binding</keyword>
<dbReference type="GO" id="GO:0046654">
    <property type="term" value="P:tetrahydrofolate biosynthetic process"/>
    <property type="evidence" value="ECO:0007669"/>
    <property type="project" value="UniProtKB-UniPathway"/>
</dbReference>
<dbReference type="GO" id="GO:0005524">
    <property type="term" value="F:ATP binding"/>
    <property type="evidence" value="ECO:0007669"/>
    <property type="project" value="UniProtKB-KW"/>
</dbReference>
<dbReference type="SUPFAM" id="SSF55083">
    <property type="entry name" value="6-hydroxymethyl-7,8-dihydropterin pyrophosphokinase, HPPK"/>
    <property type="match status" value="1"/>
</dbReference>
<keyword evidence="6 10" id="KW-0418">Kinase</keyword>
<dbReference type="UniPathway" id="UPA00077">
    <property type="reaction ID" value="UER00155"/>
</dbReference>
<dbReference type="PROSITE" id="PS00794">
    <property type="entry name" value="HPPK"/>
    <property type="match status" value="1"/>
</dbReference>
<keyword evidence="8" id="KW-0289">Folate biosynthesis</keyword>
<proteinExistence type="predicted"/>
<dbReference type="GO" id="GO:0046656">
    <property type="term" value="P:folic acid biosynthetic process"/>
    <property type="evidence" value="ECO:0007669"/>
    <property type="project" value="UniProtKB-KW"/>
</dbReference>
<dbReference type="PANTHER" id="PTHR43071">
    <property type="entry name" value="2-AMINO-4-HYDROXY-6-HYDROXYMETHYLDIHYDROPTERIDINE PYROPHOSPHOKINASE"/>
    <property type="match status" value="1"/>
</dbReference>
<dbReference type="OrthoDB" id="9808041at2"/>
<dbReference type="InterPro" id="IPR035907">
    <property type="entry name" value="Hppk_sf"/>
</dbReference>
<comment type="pathway">
    <text evidence="2">Cofactor biosynthesis; tetrahydrofolate biosynthesis; 2-amino-4-hydroxy-6-hydroxymethyl-7,8-dihydropteridine diphosphate from 7,8-dihydroneopterin triphosphate: step 4/4.</text>
</comment>
<dbReference type="GO" id="GO:0016301">
    <property type="term" value="F:kinase activity"/>
    <property type="evidence" value="ECO:0007669"/>
    <property type="project" value="UniProtKB-KW"/>
</dbReference>
<dbReference type="AlphaFoldDB" id="A0A1G8FCR1"/>
<evidence type="ECO:0000256" key="4">
    <source>
        <dbReference type="ARBA" id="ARBA00022679"/>
    </source>
</evidence>
<dbReference type="RefSeq" id="WP_093172761.1">
    <property type="nucleotide sequence ID" value="NZ_FNCN01000023.1"/>
</dbReference>
<dbReference type="CDD" id="cd00483">
    <property type="entry name" value="HPPK"/>
    <property type="match status" value="1"/>
</dbReference>
<dbReference type="Proteomes" id="UP000198923">
    <property type="component" value="Unassembled WGS sequence"/>
</dbReference>
<gene>
    <name evidence="10" type="ORF">SAMN05421505_12325</name>
</gene>
<keyword evidence="4" id="KW-0808">Transferase</keyword>
<reference evidence="10 11" key="1">
    <citation type="submission" date="2016-10" db="EMBL/GenBank/DDBJ databases">
        <authorList>
            <person name="de Groot N.N."/>
        </authorList>
    </citation>
    <scope>NUCLEOTIDE SEQUENCE [LARGE SCALE GENOMIC DNA]</scope>
    <source>
        <strain evidence="10 11">CPCC 201354</strain>
    </source>
</reference>